<evidence type="ECO:0000313" key="3">
    <source>
        <dbReference type="EMBL" id="AGF46817.1"/>
    </source>
</evidence>
<feature type="domain" description="Impact N-terminal" evidence="2">
    <location>
        <begin position="15"/>
        <end position="115"/>
    </location>
</feature>
<dbReference type="Proteomes" id="UP000011547">
    <property type="component" value="Chromosome"/>
</dbReference>
<name>M1LM71_9PROT</name>
<evidence type="ECO:0000256" key="1">
    <source>
        <dbReference type="ARBA" id="ARBA00007665"/>
    </source>
</evidence>
<dbReference type="SUPFAM" id="SSF54211">
    <property type="entry name" value="Ribosomal protein S5 domain 2-like"/>
    <property type="match status" value="1"/>
</dbReference>
<dbReference type="InterPro" id="IPR023582">
    <property type="entry name" value="Impact"/>
</dbReference>
<dbReference type="InterPro" id="IPR020569">
    <property type="entry name" value="UPF0029_Impact_CS"/>
</dbReference>
<protein>
    <recommendedName>
        <fullName evidence="2">Impact N-terminal domain-containing protein</fullName>
    </recommendedName>
</protein>
<proteinExistence type="inferred from homology"/>
<dbReference type="eggNOG" id="COG1739">
    <property type="taxonomic scope" value="Bacteria"/>
</dbReference>
<dbReference type="HOGENOM" id="CLU_083552_3_1_4"/>
<dbReference type="InterPro" id="IPR001498">
    <property type="entry name" value="Impact_N"/>
</dbReference>
<sequence length="193" mass="22159">MRTLKEFCRYEFTIKNSIFISYALHVSNVQEIEEFFDNKTSKTATHNCWAFKIGGLCRFNDDNEPSGTAGKSILQAIELCNIDQVAVLVSRWFGGIKLGAGVLTRVYRTCASNCINSGVFVELIDFIYLKCKLEISFLSLLRDRLKRNELYIYSEKFEGNSVFLMLKVPNEKISLTKKIVNDITRGGVYWYDI</sequence>
<dbReference type="OrthoDB" id="9813771at2"/>
<gene>
    <name evidence="3" type="ORF">CDSE_0503</name>
</gene>
<dbReference type="PROSITE" id="PS00910">
    <property type="entry name" value="UPF0029"/>
    <property type="match status" value="1"/>
</dbReference>
<evidence type="ECO:0000259" key="2">
    <source>
        <dbReference type="Pfam" id="PF01205"/>
    </source>
</evidence>
<dbReference type="EMBL" id="CP003803">
    <property type="protein sequence ID" value="AGF46817.1"/>
    <property type="molecule type" value="Genomic_DNA"/>
</dbReference>
<evidence type="ECO:0000313" key="4">
    <source>
        <dbReference type="Proteomes" id="UP000011547"/>
    </source>
</evidence>
<dbReference type="InterPro" id="IPR020568">
    <property type="entry name" value="Ribosomal_Su5_D2-typ_SF"/>
</dbReference>
<keyword evidence="4" id="KW-1185">Reference proteome</keyword>
<dbReference type="PATRIC" id="fig|1208919.3.peg.255"/>
<comment type="similarity">
    <text evidence="1">Belongs to the IMPACT family.</text>
</comment>
<dbReference type="GO" id="GO:0005737">
    <property type="term" value="C:cytoplasm"/>
    <property type="evidence" value="ECO:0007669"/>
    <property type="project" value="TreeGrafter"/>
</dbReference>
<dbReference type="Pfam" id="PF01205">
    <property type="entry name" value="Impact_N"/>
    <property type="match status" value="1"/>
</dbReference>
<organism evidence="3 4">
    <name type="scientific">Candidatus Kinetoplastidibacterium desouzai TCC079E</name>
    <dbReference type="NCBI Taxonomy" id="1208919"/>
    <lineage>
        <taxon>Bacteria</taxon>
        <taxon>Pseudomonadati</taxon>
        <taxon>Pseudomonadota</taxon>
        <taxon>Betaproteobacteria</taxon>
        <taxon>Candidatus Kinetoplastidibacterium</taxon>
    </lineage>
</organism>
<dbReference type="KEGG" id="kde:CDSE_0503"/>
<dbReference type="PANTHER" id="PTHR16301">
    <property type="entry name" value="IMPACT-RELATED"/>
    <property type="match status" value="1"/>
</dbReference>
<dbReference type="RefSeq" id="WP_015396228.1">
    <property type="nucleotide sequence ID" value="NC_020294.1"/>
</dbReference>
<dbReference type="PANTHER" id="PTHR16301:SF20">
    <property type="entry name" value="IMPACT FAMILY MEMBER YIGZ"/>
    <property type="match status" value="1"/>
</dbReference>
<reference evidence="3 4" key="1">
    <citation type="journal article" date="2013" name="Genome Biol. Evol.">
        <title>Genome evolution and phylogenomic analysis of candidatus kinetoplastibacterium, the betaproteobacterial endosymbionts of strigomonas and angomonas.</title>
        <authorList>
            <person name="Alves J.M."/>
            <person name="Serrano M.G."/>
            <person name="Maia da Silva F."/>
            <person name="Voegtly L.J."/>
            <person name="Matveyev A.V."/>
            <person name="Teixeira M.M."/>
            <person name="Camargo E.P."/>
            <person name="Buck G.A."/>
        </authorList>
    </citation>
    <scope>NUCLEOTIDE SEQUENCE [LARGE SCALE GENOMIC DNA]</scope>
    <source>
        <strain evidence="3 4">TCC079E</strain>
    </source>
</reference>
<dbReference type="AlphaFoldDB" id="M1LM71"/>
<dbReference type="GO" id="GO:0006446">
    <property type="term" value="P:regulation of translational initiation"/>
    <property type="evidence" value="ECO:0007669"/>
    <property type="project" value="TreeGrafter"/>
</dbReference>
<dbReference type="InterPro" id="IPR036956">
    <property type="entry name" value="Impact_N_sf"/>
</dbReference>
<dbReference type="STRING" id="1208919.CDSE_0503"/>
<accession>M1LM71</accession>
<dbReference type="Gene3D" id="3.30.230.30">
    <property type="entry name" value="Impact, N-terminal domain"/>
    <property type="match status" value="1"/>
</dbReference>